<dbReference type="Proteomes" id="UP000295756">
    <property type="component" value="Chromosome"/>
</dbReference>
<keyword evidence="3" id="KW-0378">Hydrolase</keyword>
<evidence type="ECO:0000256" key="2">
    <source>
        <dbReference type="ARBA" id="ARBA00022723"/>
    </source>
</evidence>
<keyword evidence="1" id="KW-0645">Protease</keyword>
<dbReference type="Gene3D" id="3.40.390.10">
    <property type="entry name" value="Collagenase (Catalytic Domain)"/>
    <property type="match status" value="1"/>
</dbReference>
<dbReference type="Pfam" id="PF00413">
    <property type="entry name" value="Peptidase_M10"/>
    <property type="match status" value="1"/>
</dbReference>
<keyword evidence="6" id="KW-0482">Metalloprotease</keyword>
<name>A0ABX5SPL8_9LACO</name>
<proteinExistence type="predicted"/>
<evidence type="ECO:0000313" key="7">
    <source>
        <dbReference type="Proteomes" id="UP000295756"/>
    </source>
</evidence>
<dbReference type="PANTHER" id="PTHR10201">
    <property type="entry name" value="MATRIX METALLOPROTEINASE"/>
    <property type="match status" value="1"/>
</dbReference>
<keyword evidence="2" id="KW-0479">Metal-binding</keyword>
<dbReference type="EMBL" id="CP037939">
    <property type="protein sequence ID" value="QBR48367.1"/>
    <property type="molecule type" value="Genomic_DNA"/>
</dbReference>
<dbReference type="SMART" id="SM00235">
    <property type="entry name" value="ZnMc"/>
    <property type="match status" value="1"/>
</dbReference>
<dbReference type="InterPro" id="IPR006026">
    <property type="entry name" value="Peptidase_Metallo"/>
</dbReference>
<dbReference type="PRINTS" id="PR00138">
    <property type="entry name" value="MATRIXIN"/>
</dbReference>
<evidence type="ECO:0000256" key="1">
    <source>
        <dbReference type="ARBA" id="ARBA00022670"/>
    </source>
</evidence>
<dbReference type="InterPro" id="IPR021190">
    <property type="entry name" value="Pept_M10A"/>
</dbReference>
<keyword evidence="7" id="KW-1185">Reference proteome</keyword>
<sequence length="226" mass="25089">MKISRIVKLIIVIVGITYLIQNPSKVAEGKVWVGNQVQQWVALFDKNTSLPNDQVSAEPGTVNTTTDHQDATHLNGAVWAKKTLNVYFDVAADQQPAYLQAWQQAFNNWNDVQVLTLVQVQNKNQADIVLTTENRGDTSQAGVAETRFLVNPVTGKKVMTHVVAKLNTHYLDDYTMARKINTAEHELGHALGLDHVSNRVSVMQPQGSDYGIQQSDVSQLQALYAH</sequence>
<evidence type="ECO:0000256" key="4">
    <source>
        <dbReference type="ARBA" id="ARBA00022833"/>
    </source>
</evidence>
<reference evidence="6 7" key="1">
    <citation type="submission" date="2019-03" db="EMBL/GenBank/DDBJ databases">
        <title>Complete Genome Sequence of Leuconostoc kimchii strain NKJ218 Isolated from Homemade Kimchi.</title>
        <authorList>
            <person name="Jung J.Y."/>
            <person name="Jin H.M."/>
            <person name="Jung J.-W."/>
            <person name="Lee S.-Y."/>
            <person name="Ryu B.-G."/>
            <person name="Han S.-S."/>
            <person name="Kang H.K."/>
            <person name="Choi H.W."/>
            <person name="Chung E.J."/>
            <person name="Choi K.-M."/>
        </authorList>
    </citation>
    <scope>NUCLEOTIDE SEQUENCE [LARGE SCALE GENOMIC DNA]</scope>
    <source>
        <strain evidence="6 7">NKJ218</strain>
    </source>
</reference>
<keyword evidence="4" id="KW-0862">Zinc</keyword>
<dbReference type="InterPro" id="IPR001818">
    <property type="entry name" value="Pept_M10_metallopeptidase"/>
</dbReference>
<organism evidence="6 7">
    <name type="scientific">Leuconostoc kimchii</name>
    <dbReference type="NCBI Taxonomy" id="136609"/>
    <lineage>
        <taxon>Bacteria</taxon>
        <taxon>Bacillati</taxon>
        <taxon>Bacillota</taxon>
        <taxon>Bacilli</taxon>
        <taxon>Lactobacillales</taxon>
        <taxon>Lactobacillaceae</taxon>
        <taxon>Leuconostoc</taxon>
    </lineage>
</organism>
<feature type="domain" description="Peptidase metallopeptidase" evidence="5">
    <location>
        <begin position="75"/>
        <end position="226"/>
    </location>
</feature>
<dbReference type="RefSeq" id="WP_013103335.1">
    <property type="nucleotide sequence ID" value="NZ_CP037939.1"/>
</dbReference>
<accession>A0ABX5SPL8</accession>
<dbReference type="CDD" id="cd04268">
    <property type="entry name" value="ZnMc_MMP_like"/>
    <property type="match status" value="1"/>
</dbReference>
<dbReference type="GO" id="GO:0008237">
    <property type="term" value="F:metallopeptidase activity"/>
    <property type="evidence" value="ECO:0007669"/>
    <property type="project" value="UniProtKB-KW"/>
</dbReference>
<protein>
    <submittedName>
        <fullName evidence="6">Matrixin family metalloprotease</fullName>
    </submittedName>
</protein>
<gene>
    <name evidence="6" type="ORF">EW139_09670</name>
</gene>
<evidence type="ECO:0000256" key="3">
    <source>
        <dbReference type="ARBA" id="ARBA00022801"/>
    </source>
</evidence>
<evidence type="ECO:0000259" key="5">
    <source>
        <dbReference type="SMART" id="SM00235"/>
    </source>
</evidence>
<evidence type="ECO:0000313" key="6">
    <source>
        <dbReference type="EMBL" id="QBR48367.1"/>
    </source>
</evidence>
<dbReference type="SUPFAM" id="SSF55486">
    <property type="entry name" value="Metalloproteases ('zincins'), catalytic domain"/>
    <property type="match status" value="1"/>
</dbReference>
<dbReference type="InterPro" id="IPR024079">
    <property type="entry name" value="MetalloPept_cat_dom_sf"/>
</dbReference>